<dbReference type="AlphaFoldDB" id="A0A1V2GIZ7"/>
<sequence length="74" mass="8695">MNNRNTFKEEILLARKHLAQLESLARKIDTLNHQWGEIIGKENPGYAELHPLLDKLKRNLHHSIGGWQKNRCEK</sequence>
<protein>
    <submittedName>
        <fullName evidence="1">Uncharacterized protein</fullName>
    </submittedName>
</protein>
<evidence type="ECO:0000313" key="2">
    <source>
        <dbReference type="Proteomes" id="UP000188967"/>
    </source>
</evidence>
<dbReference type="Proteomes" id="UP000188967">
    <property type="component" value="Unassembled WGS sequence"/>
</dbReference>
<gene>
    <name evidence="1" type="ORF">BXT93_09505</name>
</gene>
<reference evidence="1 2" key="1">
    <citation type="submission" date="2017-01" db="EMBL/GenBank/DDBJ databases">
        <title>Draft genome sequence of an E. coli strain isolated from human, in Amazon, Brazil.</title>
        <authorList>
            <person name="Moura Q."/>
            <person name="Fernandes M.R."/>
            <person name="Cerdeira L."/>
            <person name="Vianello M."/>
            <person name="Souza T.A."/>
            <person name="Ienne S."/>
            <person name="Lincopan N."/>
        </authorList>
    </citation>
    <scope>NUCLEOTIDE SEQUENCE [LARGE SCALE GENOMIC DNA]</scope>
    <source>
        <strain evidence="1 2">ICBEcBL-II-13</strain>
    </source>
</reference>
<dbReference type="RefSeq" id="WP_076795220.1">
    <property type="nucleotide sequence ID" value="NZ_JAKVSX010000045.1"/>
</dbReference>
<name>A0A1V2GIZ7_ECOLX</name>
<evidence type="ECO:0000313" key="1">
    <source>
        <dbReference type="EMBL" id="ONG35194.1"/>
    </source>
</evidence>
<comment type="caution">
    <text evidence="1">The sequence shown here is derived from an EMBL/GenBank/DDBJ whole genome shotgun (WGS) entry which is preliminary data.</text>
</comment>
<organism evidence="1 2">
    <name type="scientific">Escherichia coli</name>
    <dbReference type="NCBI Taxonomy" id="562"/>
    <lineage>
        <taxon>Bacteria</taxon>
        <taxon>Pseudomonadati</taxon>
        <taxon>Pseudomonadota</taxon>
        <taxon>Gammaproteobacteria</taxon>
        <taxon>Enterobacterales</taxon>
        <taxon>Enterobacteriaceae</taxon>
        <taxon>Escherichia</taxon>
    </lineage>
</organism>
<accession>A0A1V2GIZ7</accession>
<dbReference type="EMBL" id="MTPS01000135">
    <property type="protein sequence ID" value="ONG35194.1"/>
    <property type="molecule type" value="Genomic_DNA"/>
</dbReference>
<proteinExistence type="predicted"/>